<keyword evidence="3" id="KW-1185">Reference proteome</keyword>
<accession>M4NJU8</accession>
<dbReference type="Proteomes" id="UP000202401">
    <property type="component" value="Segment"/>
</dbReference>
<evidence type="ECO:0000313" key="3">
    <source>
        <dbReference type="Proteomes" id="UP000202401"/>
    </source>
</evidence>
<name>M4NJU8_9CAUD</name>
<sequence>MSTTFTWNIANLERNTTDGIVFTAHYTVSAADDTYSSGAYGSIGLEAPAEGDDVIPFANLTSDVVVGWVKEKLGSEKVAEIEAALQAQLDEQRAPTKASGLPWSA</sequence>
<dbReference type="Pfam" id="PF25590">
    <property type="entry name" value="DUF7936"/>
    <property type="match status" value="1"/>
</dbReference>
<dbReference type="OrthoDB" id="17423at10239"/>
<gene>
    <name evidence="2" type="ORF">SWVG_00012</name>
</gene>
<dbReference type="RefSeq" id="YP_007676446.1">
    <property type="nucleotide sequence ID" value="NC_020867.1"/>
</dbReference>
<feature type="domain" description="DUF7936" evidence="1">
    <location>
        <begin position="2"/>
        <end position="103"/>
    </location>
</feature>
<evidence type="ECO:0000313" key="2">
    <source>
        <dbReference type="EMBL" id="AGG91253.1"/>
    </source>
</evidence>
<dbReference type="GeneID" id="15013081"/>
<evidence type="ECO:0000259" key="1">
    <source>
        <dbReference type="Pfam" id="PF25590"/>
    </source>
</evidence>
<dbReference type="InterPro" id="IPR057696">
    <property type="entry name" value="DUF7936"/>
</dbReference>
<dbReference type="KEGG" id="vg:15013081"/>
<organism evidence="2 3">
    <name type="scientific">Synechococcus phage S-RIP1</name>
    <dbReference type="NCBI Taxonomy" id="754041"/>
    <lineage>
        <taxon>Viruses</taxon>
        <taxon>Duplodnaviria</taxon>
        <taxon>Heunggongvirae</taxon>
        <taxon>Uroviricota</taxon>
        <taxon>Caudoviricetes</taxon>
        <taxon>Autographivirales</taxon>
        <taxon>Kajamvirus</taxon>
        <taxon>Kajamvirus SRIP1</taxon>
    </lineage>
</organism>
<dbReference type="EMBL" id="HQ317388">
    <property type="protein sequence ID" value="AGG91253.1"/>
    <property type="molecule type" value="Genomic_DNA"/>
</dbReference>
<proteinExistence type="predicted"/>
<reference evidence="2 3" key="1">
    <citation type="submission" date="2010-09" db="EMBL/GenBank/DDBJ databases">
        <title>The Genome Sequence of Synechococcus phage S-RIP1 isolate R2_2007.</title>
        <authorList>
            <consortium name="The Broad Institute Genome Sequencing Platform"/>
            <person name="Henn M.R."/>
            <person name="Marston M."/>
            <person name="Levin J."/>
            <person name="Malboeuf C."/>
            <person name="Casali M."/>
            <person name="Russ C."/>
            <person name="Lennon N."/>
            <person name="Chapman S.B."/>
            <person name="Erlich R."/>
            <person name="Young S.K."/>
            <person name="Yandava C."/>
            <person name="Zeng Q."/>
            <person name="Fitzgerald M.F."/>
            <person name="Alvarado L."/>
            <person name="Anderson S."/>
            <person name="Berlin A."/>
            <person name="Chen Z."/>
            <person name="Freedman E."/>
            <person name="Gellesch M."/>
            <person name="Goldberg J."/>
            <person name="Green L."/>
            <person name="Griggs A."/>
            <person name="Gujja S."/>
            <person name="Heilman E.R."/>
            <person name="Heiman D."/>
            <person name="Hollinger A."/>
            <person name="Howarth C."/>
            <person name="Larson L."/>
            <person name="Mehta T."/>
            <person name="Neiman D."/>
            <person name="Pearson M."/>
            <person name="Roberts A."/>
            <person name="Ryan E."/>
            <person name="Saif S."/>
            <person name="Shea T."/>
            <person name="Shenoy N."/>
            <person name="Sisk P."/>
            <person name="Stolte C."/>
            <person name="Sykes S."/>
            <person name="White J."/>
            <person name="Haas B."/>
            <person name="Nusbaum C."/>
            <person name="Birren B."/>
        </authorList>
    </citation>
    <scope>NUCLEOTIDE SEQUENCE [LARGE SCALE GENOMIC DNA]</scope>
</reference>
<protein>
    <recommendedName>
        <fullName evidence="1">DUF7936 domain-containing protein</fullName>
    </recommendedName>
</protein>